<evidence type="ECO:0000313" key="4">
    <source>
        <dbReference type="EMBL" id="XBX74841.1"/>
    </source>
</evidence>
<dbReference type="Gene3D" id="3.40.190.10">
    <property type="entry name" value="Periplasmic binding protein-like II"/>
    <property type="match status" value="2"/>
</dbReference>
<dbReference type="CDD" id="cd01071">
    <property type="entry name" value="PBP2_PhnD_like"/>
    <property type="match status" value="1"/>
</dbReference>
<feature type="chain" id="PRO_5043896682" evidence="3">
    <location>
        <begin position="19"/>
        <end position="291"/>
    </location>
</feature>
<dbReference type="PROSITE" id="PS51257">
    <property type="entry name" value="PROKAR_LIPOPROTEIN"/>
    <property type="match status" value="1"/>
</dbReference>
<dbReference type="PANTHER" id="PTHR35841:SF1">
    <property type="entry name" value="PHOSPHONATES-BINDING PERIPLASMIC PROTEIN"/>
    <property type="match status" value="1"/>
</dbReference>
<reference evidence="4" key="2">
    <citation type="submission" date="2024-06" db="EMBL/GenBank/DDBJ databases">
        <authorList>
            <person name="Petrova K.O."/>
            <person name="Toshchakov S.V."/>
            <person name="Boltjanskaja Y.V."/>
            <person name="Kevbrin V."/>
        </authorList>
    </citation>
    <scope>NUCLEOTIDE SEQUENCE</scope>
    <source>
        <strain evidence="4">Z-910T</strain>
    </source>
</reference>
<name>A0AAU7VLN0_9FIRM</name>
<dbReference type="InterPro" id="IPR005770">
    <property type="entry name" value="PhnD"/>
</dbReference>
<sequence>MKKISVLLILIVIVSVSATGCVDGNDRDYLKMGFVPMMDADSLVENVEPLAEMLSDELGVEVRAFTATRYVGVVEALGAEQVDFGFIPPMAYVLANQQSDAQVILTALNEHGEAYYRSQFLVRKDSNIHDFQDIKGKNVAFVDPTSTSGHIFPHAHLKNLGLEGDKDFKYHFAGGHDSALQLLLNGDVDVATTFVDARTRYSDDFPTALEETEVLGYTENIPNISVTAGSHLDEEMQQEIKTALLNIADDPVGEKLLIELFNQHGYVEASDEDYDVIRTTAKLMDIDLEDQ</sequence>
<dbReference type="AlphaFoldDB" id="A0AAU7VLN0"/>
<proteinExistence type="inferred from homology"/>
<evidence type="ECO:0000256" key="1">
    <source>
        <dbReference type="ARBA" id="ARBA00007162"/>
    </source>
</evidence>
<dbReference type="PANTHER" id="PTHR35841">
    <property type="entry name" value="PHOSPHONATES-BINDING PERIPLASMIC PROTEIN"/>
    <property type="match status" value="1"/>
</dbReference>
<feature type="signal peptide" evidence="3">
    <location>
        <begin position="1"/>
        <end position="18"/>
    </location>
</feature>
<dbReference type="EMBL" id="CP158367">
    <property type="protein sequence ID" value="XBX74841.1"/>
    <property type="molecule type" value="Genomic_DNA"/>
</dbReference>
<dbReference type="RefSeq" id="WP_350343590.1">
    <property type="nucleotide sequence ID" value="NZ_CP158367.1"/>
</dbReference>
<evidence type="ECO:0000256" key="3">
    <source>
        <dbReference type="SAM" id="SignalP"/>
    </source>
</evidence>
<dbReference type="SUPFAM" id="SSF53850">
    <property type="entry name" value="Periplasmic binding protein-like II"/>
    <property type="match status" value="1"/>
</dbReference>
<accession>A0AAU7VLN0</accession>
<protein>
    <submittedName>
        <fullName evidence="4">Phosphate/phosphite/phosphonate ABC transporter substrate-binding protein</fullName>
    </submittedName>
</protein>
<keyword evidence="2 3" id="KW-0732">Signal</keyword>
<dbReference type="GO" id="GO:0055085">
    <property type="term" value="P:transmembrane transport"/>
    <property type="evidence" value="ECO:0007669"/>
    <property type="project" value="InterPro"/>
</dbReference>
<evidence type="ECO:0000256" key="2">
    <source>
        <dbReference type="ARBA" id="ARBA00022729"/>
    </source>
</evidence>
<gene>
    <name evidence="4" type="ORF">PRVXT_002901</name>
</gene>
<comment type="similarity">
    <text evidence="1">Belongs to the phosphate/phosphite/phosphonate binding protein family.</text>
</comment>
<dbReference type="NCBIfam" id="TIGR01098">
    <property type="entry name" value="3A0109s03R"/>
    <property type="match status" value="1"/>
</dbReference>
<dbReference type="Pfam" id="PF12974">
    <property type="entry name" value="Phosphonate-bd"/>
    <property type="match status" value="1"/>
</dbReference>
<dbReference type="GO" id="GO:0043190">
    <property type="term" value="C:ATP-binding cassette (ABC) transporter complex"/>
    <property type="evidence" value="ECO:0007669"/>
    <property type="project" value="InterPro"/>
</dbReference>
<reference evidence="4" key="1">
    <citation type="journal article" date="2013" name="Extremophiles">
        <title>Proteinivorax tanatarense gen. nov., sp. nov., an anaerobic, haloalkaliphilic, proteolytic bacterium isolated from a decaying algal bloom, and proposal of Proteinivoraceae fam. nov.</title>
        <authorList>
            <person name="Kevbrin V."/>
            <person name="Boltyanskaya Y."/>
            <person name="Zhilina T."/>
            <person name="Kolganova T."/>
            <person name="Lavrentjeva E."/>
            <person name="Kuznetsov B."/>
        </authorList>
    </citation>
    <scope>NUCLEOTIDE SEQUENCE</scope>
    <source>
        <strain evidence="4">Z-910T</strain>
    </source>
</reference>
<organism evidence="4">
    <name type="scientific">Proteinivorax tanatarense</name>
    <dbReference type="NCBI Taxonomy" id="1260629"/>
    <lineage>
        <taxon>Bacteria</taxon>
        <taxon>Bacillati</taxon>
        <taxon>Bacillota</taxon>
        <taxon>Clostridia</taxon>
        <taxon>Eubacteriales</taxon>
        <taxon>Proteinivoracaceae</taxon>
        <taxon>Proteinivorax</taxon>
    </lineage>
</organism>